<dbReference type="PANTHER" id="PTHR46163:SF26">
    <property type="entry name" value="TYROSINE-PROTEIN PHOSPHATASE DOMAIN-CONTAINING PROTEIN"/>
    <property type="match status" value="1"/>
</dbReference>
<dbReference type="SUPFAM" id="SSF52799">
    <property type="entry name" value="(Phosphotyrosine protein) phosphatases II"/>
    <property type="match status" value="1"/>
</dbReference>
<gene>
    <name evidence="3" type="ORF">TCLT_LOCUS4585</name>
</gene>
<dbReference type="InterPro" id="IPR003595">
    <property type="entry name" value="Tyr_Pase_cat"/>
</dbReference>
<reference evidence="5" key="1">
    <citation type="submission" date="2016-04" db="UniProtKB">
        <authorList>
            <consortium name="WormBaseParasite"/>
        </authorList>
    </citation>
    <scope>IDENTIFICATION</scope>
</reference>
<dbReference type="Proteomes" id="UP000276776">
    <property type="component" value="Unassembled WGS sequence"/>
</dbReference>
<dbReference type="CDD" id="cd00047">
    <property type="entry name" value="PTPc"/>
    <property type="match status" value="1"/>
</dbReference>
<dbReference type="PRINTS" id="PR00700">
    <property type="entry name" value="PRTYPHPHTASE"/>
</dbReference>
<dbReference type="PROSITE" id="PS50056">
    <property type="entry name" value="TYR_PHOSPHATASE_2"/>
    <property type="match status" value="1"/>
</dbReference>
<dbReference type="STRING" id="103827.A0A0N5CW81"/>
<dbReference type="Pfam" id="PF00102">
    <property type="entry name" value="Y_phosphatase"/>
    <property type="match status" value="1"/>
</dbReference>
<dbReference type="PROSITE" id="PS00383">
    <property type="entry name" value="TYR_PHOSPHATASE_1"/>
    <property type="match status" value="1"/>
</dbReference>
<dbReference type="InterPro" id="IPR000387">
    <property type="entry name" value="Tyr_Pase_dom"/>
</dbReference>
<dbReference type="GO" id="GO:0004725">
    <property type="term" value="F:protein tyrosine phosphatase activity"/>
    <property type="evidence" value="ECO:0007669"/>
    <property type="project" value="InterPro"/>
</dbReference>
<organism evidence="5">
    <name type="scientific">Thelazia callipaeda</name>
    <name type="common">Oriental eyeworm</name>
    <name type="synonym">Parasitic nematode</name>
    <dbReference type="NCBI Taxonomy" id="103827"/>
    <lineage>
        <taxon>Eukaryota</taxon>
        <taxon>Metazoa</taxon>
        <taxon>Ecdysozoa</taxon>
        <taxon>Nematoda</taxon>
        <taxon>Chromadorea</taxon>
        <taxon>Rhabditida</taxon>
        <taxon>Spirurina</taxon>
        <taxon>Spiruromorpha</taxon>
        <taxon>Thelazioidea</taxon>
        <taxon>Thelaziidae</taxon>
        <taxon>Thelazia</taxon>
    </lineage>
</organism>
<name>A0A0N5CW81_THECL</name>
<evidence type="ECO:0000313" key="3">
    <source>
        <dbReference type="EMBL" id="VDN01723.1"/>
    </source>
</evidence>
<dbReference type="PROSITE" id="PS50055">
    <property type="entry name" value="TYR_PHOSPHATASE_PTP"/>
    <property type="match status" value="1"/>
</dbReference>
<dbReference type="AlphaFoldDB" id="A0A0N5CW81"/>
<evidence type="ECO:0000313" key="4">
    <source>
        <dbReference type="Proteomes" id="UP000276776"/>
    </source>
</evidence>
<dbReference type="InterPro" id="IPR052782">
    <property type="entry name" value="Oocyte-zygote_transition_reg"/>
</dbReference>
<proteinExistence type="predicted"/>
<dbReference type="Gene3D" id="3.90.190.10">
    <property type="entry name" value="Protein tyrosine phosphatase superfamily"/>
    <property type="match status" value="1"/>
</dbReference>
<dbReference type="OMA" id="VLDICCR"/>
<sequence>MKFSVKPEKFLHDVGDAITLSSFTRRICSMNVYSLFFDYATVISKDTKDTSDICEQHADLNRYKDIRCLDQTRVKVQHATEPHDYINANYVDGFREERKFILTQSPMVNTVESFWTMIYQENVVEIVSMTSMHSSKTFMYMPIKRSDIATFGPYSIRYCGSQQIREAYEATILKLKKGNDQERKILHISFFTWHNKGTPEKPTEMLYLISDLNYNRKLLLEEAQKTGWLKDARSPILVHCLTGAGRSGTLAVLDICCRKMDYTEKTLNGNVLVDVRDTVLRVRTQRDKAVMKPEQYLLLHLLVIEYALRQKYFDDVDFMDLSNYNGTM</sequence>
<dbReference type="EMBL" id="UYYF01004294">
    <property type="protein sequence ID" value="VDN01723.1"/>
    <property type="molecule type" value="Genomic_DNA"/>
</dbReference>
<dbReference type="PANTHER" id="PTHR46163">
    <property type="entry name" value="TYROSINE-PROTEIN PHOSPHATASE-RELATED"/>
    <property type="match status" value="1"/>
</dbReference>
<accession>A0A0N5CW81</accession>
<feature type="domain" description="Tyrosine specific protein phosphatases" evidence="2">
    <location>
        <begin position="217"/>
        <end position="297"/>
    </location>
</feature>
<dbReference type="WBParaSite" id="TCLT_0000459601-mRNA-1">
    <property type="protein sequence ID" value="TCLT_0000459601-mRNA-1"/>
    <property type="gene ID" value="TCLT_0000459601"/>
</dbReference>
<dbReference type="InterPro" id="IPR000242">
    <property type="entry name" value="PTP_cat"/>
</dbReference>
<evidence type="ECO:0000259" key="2">
    <source>
        <dbReference type="PROSITE" id="PS50056"/>
    </source>
</evidence>
<dbReference type="InterPro" id="IPR029021">
    <property type="entry name" value="Prot-tyrosine_phosphatase-like"/>
</dbReference>
<protein>
    <submittedName>
        <fullName evidence="5">Protein-tyrosine phosphatase</fullName>
    </submittedName>
</protein>
<reference evidence="3 4" key="2">
    <citation type="submission" date="2018-11" db="EMBL/GenBank/DDBJ databases">
        <authorList>
            <consortium name="Pathogen Informatics"/>
        </authorList>
    </citation>
    <scope>NUCLEOTIDE SEQUENCE [LARGE SCALE GENOMIC DNA]</scope>
</reference>
<dbReference type="InterPro" id="IPR016130">
    <property type="entry name" value="Tyr_Pase_AS"/>
</dbReference>
<evidence type="ECO:0000313" key="5">
    <source>
        <dbReference type="WBParaSite" id="TCLT_0000459601-mRNA-1"/>
    </source>
</evidence>
<dbReference type="SMART" id="SM00404">
    <property type="entry name" value="PTPc_motif"/>
    <property type="match status" value="1"/>
</dbReference>
<dbReference type="OrthoDB" id="10051650at2759"/>
<evidence type="ECO:0000259" key="1">
    <source>
        <dbReference type="PROSITE" id="PS50055"/>
    </source>
</evidence>
<dbReference type="SMART" id="SM00194">
    <property type="entry name" value="PTPc"/>
    <property type="match status" value="1"/>
</dbReference>
<feature type="domain" description="Tyrosine-protein phosphatase" evidence="1">
    <location>
        <begin position="61"/>
        <end position="306"/>
    </location>
</feature>
<keyword evidence="4" id="KW-1185">Reference proteome</keyword>